<dbReference type="Gene3D" id="3.30.710.10">
    <property type="entry name" value="Potassium Channel Kv1.1, Chain A"/>
    <property type="match status" value="1"/>
</dbReference>
<dbReference type="SUPFAM" id="SSF54695">
    <property type="entry name" value="POZ domain"/>
    <property type="match status" value="1"/>
</dbReference>
<evidence type="ECO:0000313" key="2">
    <source>
        <dbReference type="EMBL" id="KZP19371.1"/>
    </source>
</evidence>
<dbReference type="InterPro" id="IPR011333">
    <property type="entry name" value="SKP1/BTB/POZ_sf"/>
</dbReference>
<proteinExistence type="predicted"/>
<organism evidence="2">
    <name type="scientific">Athelia psychrophila</name>
    <dbReference type="NCBI Taxonomy" id="1759441"/>
    <lineage>
        <taxon>Eukaryota</taxon>
        <taxon>Fungi</taxon>
        <taxon>Dikarya</taxon>
        <taxon>Basidiomycota</taxon>
        <taxon>Agaricomycotina</taxon>
        <taxon>Agaricomycetes</taxon>
        <taxon>Agaricomycetidae</taxon>
        <taxon>Atheliales</taxon>
        <taxon>Atheliaceae</taxon>
        <taxon>Athelia</taxon>
    </lineage>
</organism>
<dbReference type="OrthoDB" id="6359816at2759"/>
<name>A0A166HYD0_9AGAM</name>
<dbReference type="SMART" id="SM00225">
    <property type="entry name" value="BTB"/>
    <property type="match status" value="1"/>
</dbReference>
<dbReference type="InterPro" id="IPR000210">
    <property type="entry name" value="BTB/POZ_dom"/>
</dbReference>
<reference evidence="2" key="1">
    <citation type="journal article" date="2016" name="Mol. Biol. Evol.">
        <title>Comparative Genomics of Early-Diverging Mushroom-Forming Fungi Provides Insights into the Origins of Lignocellulose Decay Capabilities.</title>
        <authorList>
            <person name="Nagy L.G."/>
            <person name="Riley R."/>
            <person name="Tritt A."/>
            <person name="Adam C."/>
            <person name="Daum C."/>
            <person name="Floudas D."/>
            <person name="Sun H."/>
            <person name="Yadav J.S."/>
            <person name="Pangilinan J."/>
            <person name="Larsson K.H."/>
            <person name="Matsuura K."/>
            <person name="Barry K."/>
            <person name="Labutti K."/>
            <person name="Kuo R."/>
            <person name="Ohm R.A."/>
            <person name="Bhattacharya S.S."/>
            <person name="Shirouzu T."/>
            <person name="Yoshinaga Y."/>
            <person name="Martin F.M."/>
            <person name="Grigoriev I.V."/>
            <person name="Hibbett D.S."/>
        </authorList>
    </citation>
    <scope>NUCLEOTIDE SEQUENCE [LARGE SCALE GENOMIC DNA]</scope>
    <source>
        <strain evidence="2">CBS 109695</strain>
    </source>
</reference>
<feature type="domain" description="BTB" evidence="1">
    <location>
        <begin position="7"/>
        <end position="83"/>
    </location>
</feature>
<dbReference type="AlphaFoldDB" id="A0A166HYD0"/>
<dbReference type="EMBL" id="KV417564">
    <property type="protein sequence ID" value="KZP19371.1"/>
    <property type="molecule type" value="Genomic_DNA"/>
</dbReference>
<dbReference type="STRING" id="436010.A0A166HYD0"/>
<protein>
    <recommendedName>
        <fullName evidence="1">BTB domain-containing protein</fullName>
    </recommendedName>
</protein>
<accession>A0A166HYD0</accession>
<gene>
    <name evidence="2" type="ORF">FIBSPDRAFT_743989</name>
</gene>
<dbReference type="PROSITE" id="PS50097">
    <property type="entry name" value="BTB"/>
    <property type="match status" value="1"/>
</dbReference>
<dbReference type="Pfam" id="PF00651">
    <property type="entry name" value="BTB"/>
    <property type="match status" value="1"/>
</dbReference>
<evidence type="ECO:0000259" key="1">
    <source>
        <dbReference type="PROSITE" id="PS50097"/>
    </source>
</evidence>
<sequence length="329" mass="36786">MFNDSNADLIIRTSDNVCFRVHRLILSLSVPVFATMFTLPQISNPLDQPDPTDPITVTALVAPSIVDVSEGSRTMQLFLQLCYPATDPNIKTLAELQGMLEVATKYETDGIKNRIAKLLEKFLKQSSAVHNSIDVYAIAHRYRLERDVRLAAKQFLQRPLSAISWYQQLDCIPASAYYRLQDYYLRCRTAASKRFLTGHLSWATASETKGAHGSPFVWFNCRKCAGSPAIKISNNEEVQPTEWWSDYMQSVSVTLSDVPCFSTEAMTSAKDRALEAAVECSKCRAKVIPQMTAFQSLISAEIESAIESVSFLKSPSQDFVKCARTDVIL</sequence>
<dbReference type="CDD" id="cd18186">
    <property type="entry name" value="BTB_POZ_ZBTB_KLHL-like"/>
    <property type="match status" value="1"/>
</dbReference>